<protein>
    <submittedName>
        <fullName evidence="3">DNA-binding protein</fullName>
    </submittedName>
</protein>
<sequence>MPATEADLFALLARLGIATRTVRHRPVFTVEEAQSVRDNLPGGHTKNLFLKDKKGALWLVVAEETAAVDLKTLPARIGAGRLSFANATALKDVLGIAPGSVSPFALINDTAHVVRLVLDARLMRLDPLNFHPLDNSATTAIAANDLLAFLAALGVQPLILDLGSDGTDGRP</sequence>
<evidence type="ECO:0000313" key="3">
    <source>
        <dbReference type="EMBL" id="SUS05242.1"/>
    </source>
</evidence>
<organism evidence="3">
    <name type="scientific">metagenome</name>
    <dbReference type="NCBI Taxonomy" id="256318"/>
    <lineage>
        <taxon>unclassified sequences</taxon>
        <taxon>metagenomes</taxon>
    </lineage>
</organism>
<dbReference type="FunFam" id="3.90.960.10:FF:000005">
    <property type="entry name" value="Putative prolyl-tRNA synthetase"/>
    <property type="match status" value="1"/>
</dbReference>
<gene>
    <name evidence="3" type="ORF">DF3PB_1800005</name>
</gene>
<dbReference type="EMBL" id="UIDG01000091">
    <property type="protein sequence ID" value="SUS05242.1"/>
    <property type="molecule type" value="Genomic_DNA"/>
</dbReference>
<accession>A0A380TCJ4</accession>
<dbReference type="GO" id="GO:0003677">
    <property type="term" value="F:DNA binding"/>
    <property type="evidence" value="ECO:0007669"/>
    <property type="project" value="UniProtKB-KW"/>
</dbReference>
<dbReference type="SUPFAM" id="SSF55826">
    <property type="entry name" value="YbaK/ProRS associated domain"/>
    <property type="match status" value="1"/>
</dbReference>
<keyword evidence="3" id="KW-0238">DNA-binding</keyword>
<dbReference type="CDD" id="cd04335">
    <property type="entry name" value="PrdX_deacylase"/>
    <property type="match status" value="1"/>
</dbReference>
<dbReference type="AlphaFoldDB" id="A0A380TCJ4"/>
<dbReference type="InterPro" id="IPR036754">
    <property type="entry name" value="YbaK/aa-tRNA-synt-asso_dom_sf"/>
</dbReference>
<dbReference type="GO" id="GO:0002161">
    <property type="term" value="F:aminoacyl-tRNA deacylase activity"/>
    <property type="evidence" value="ECO:0007669"/>
    <property type="project" value="InterPro"/>
</dbReference>
<evidence type="ECO:0000256" key="1">
    <source>
        <dbReference type="ARBA" id="ARBA00010201"/>
    </source>
</evidence>
<reference evidence="3" key="1">
    <citation type="submission" date="2018-07" db="EMBL/GenBank/DDBJ databases">
        <authorList>
            <person name="Quirk P.G."/>
            <person name="Krulwich T.A."/>
        </authorList>
    </citation>
    <scope>NUCLEOTIDE SEQUENCE</scope>
</reference>
<dbReference type="InterPro" id="IPR040285">
    <property type="entry name" value="ProX/PRXD1"/>
</dbReference>
<evidence type="ECO:0000259" key="2">
    <source>
        <dbReference type="Pfam" id="PF04073"/>
    </source>
</evidence>
<dbReference type="Pfam" id="PF04073">
    <property type="entry name" value="tRNA_edit"/>
    <property type="match status" value="1"/>
</dbReference>
<feature type="domain" description="YbaK/aminoacyl-tRNA synthetase-associated" evidence="2">
    <location>
        <begin position="24"/>
        <end position="148"/>
    </location>
</feature>
<proteinExistence type="inferred from homology"/>
<comment type="similarity">
    <text evidence="1">Belongs to the PRORSD1 family.</text>
</comment>
<dbReference type="PANTHER" id="PTHR31423">
    <property type="entry name" value="YBAK DOMAIN-CONTAINING PROTEIN"/>
    <property type="match status" value="1"/>
</dbReference>
<dbReference type="PANTHER" id="PTHR31423:SF3">
    <property type="entry name" value="PROLYL-TRNA SYNTHETASE ASSOCIATED DOMAIN-CONTAINING PROTEIN 1-RELATED"/>
    <property type="match status" value="1"/>
</dbReference>
<dbReference type="Gene3D" id="3.90.960.10">
    <property type="entry name" value="YbaK/aminoacyl-tRNA synthetase-associated domain"/>
    <property type="match status" value="1"/>
</dbReference>
<dbReference type="InterPro" id="IPR007214">
    <property type="entry name" value="YbaK/aa-tRNA-synth-assoc-dom"/>
</dbReference>
<name>A0A380TCJ4_9ZZZZ</name>